<keyword evidence="2" id="KW-1185">Reference proteome</keyword>
<proteinExistence type="predicted"/>
<dbReference type="EMBL" id="QKYU01000017">
    <property type="protein sequence ID" value="PZW43069.1"/>
    <property type="molecule type" value="Genomic_DNA"/>
</dbReference>
<evidence type="ECO:0000313" key="1">
    <source>
        <dbReference type="EMBL" id="PZW43069.1"/>
    </source>
</evidence>
<evidence type="ECO:0000313" key="2">
    <source>
        <dbReference type="Proteomes" id="UP000249688"/>
    </source>
</evidence>
<accession>A0A2W7I9L2</accession>
<protein>
    <submittedName>
        <fullName evidence="1">Uncharacterized protein</fullName>
    </submittedName>
</protein>
<gene>
    <name evidence="1" type="ORF">C8P66_11795</name>
</gene>
<organism evidence="1 2">
    <name type="scientific">Humitalea rosea</name>
    <dbReference type="NCBI Taxonomy" id="990373"/>
    <lineage>
        <taxon>Bacteria</taxon>
        <taxon>Pseudomonadati</taxon>
        <taxon>Pseudomonadota</taxon>
        <taxon>Alphaproteobacteria</taxon>
        <taxon>Acetobacterales</taxon>
        <taxon>Roseomonadaceae</taxon>
        <taxon>Humitalea</taxon>
    </lineage>
</organism>
<name>A0A2W7I9L2_9PROT</name>
<dbReference type="Proteomes" id="UP000249688">
    <property type="component" value="Unassembled WGS sequence"/>
</dbReference>
<comment type="caution">
    <text evidence="1">The sequence shown here is derived from an EMBL/GenBank/DDBJ whole genome shotgun (WGS) entry which is preliminary data.</text>
</comment>
<sequence length="251" mass="27194">MSNQSLSDTATALAAALSRRIDLRDADPAGLPADQALQRRVLNSYAQELAGMKPEEGVLWMLRRLSMLEARLLTVQAAQWQGATVLPYPAPVEPAPEPAIAPVVAEEIVLPTQMTLNLDEQLRREGFLRPEKASSGDSFCWIGPTPKAAIYLPRLRTPVEIRLLVLSTLVPDALEQVQLALDGGAWTTVRVERQGRITTLIAAPPPGQDGGAATMRLDIDAIRTASPASINGGDDRRQLSIAIWRVELVSI</sequence>
<reference evidence="1 2" key="1">
    <citation type="submission" date="2018-06" db="EMBL/GenBank/DDBJ databases">
        <title>Genomic Encyclopedia of Archaeal and Bacterial Type Strains, Phase II (KMG-II): from individual species to whole genera.</title>
        <authorList>
            <person name="Goeker M."/>
        </authorList>
    </citation>
    <scope>NUCLEOTIDE SEQUENCE [LARGE SCALE GENOMIC DNA]</scope>
    <source>
        <strain evidence="1 2">DSM 24525</strain>
    </source>
</reference>
<dbReference type="AlphaFoldDB" id="A0A2W7I9L2"/>